<accession>A0ABP9D693</accession>
<evidence type="ECO:0000313" key="1">
    <source>
        <dbReference type="EMBL" id="GAA4830040.1"/>
    </source>
</evidence>
<dbReference type="PANTHER" id="PTHR30160:SF1">
    <property type="entry name" value="LIPOPOLYSACCHARIDE 1,2-N-ACETYLGLUCOSAMINETRANSFERASE-RELATED"/>
    <property type="match status" value="1"/>
</dbReference>
<dbReference type="PANTHER" id="PTHR30160">
    <property type="entry name" value="TETRAACYLDISACCHARIDE 4'-KINASE-RELATED"/>
    <property type="match status" value="1"/>
</dbReference>
<dbReference type="SUPFAM" id="SSF53756">
    <property type="entry name" value="UDP-Glycosyltransferase/glycogen phosphorylase"/>
    <property type="match status" value="1"/>
</dbReference>
<evidence type="ECO:0000313" key="2">
    <source>
        <dbReference type="Proteomes" id="UP001500298"/>
    </source>
</evidence>
<dbReference type="Proteomes" id="UP001500298">
    <property type="component" value="Unassembled WGS sequence"/>
</dbReference>
<sequence>MGVVRDIKRQWPDCKLYFVVPLGGKFLLDYFPEIEGVMDVRNVGKSIENIQADAILFLHKDKMVAKAAKKAGIALRIAEKGSLLEKRYYNQTVVLPEGVKGVTARAEALVSVGLEIEQEEVGDQEFPKITLPQTPPMVYRGVIKKSLINVVMYPYKEGAERIWPVVNYFELIERLPKHIFNFVVVGTEKEGQLLKQYTPELFRLPSVKDKTGLEEEEEILKLVNRGDIFLSFNQVYTHLSVAAGIETVMMTPPVESRQFAPPNNTSVNILSSGETECIDCTKKKGCTCIKQIEIAAVEEVLLEYARKKGMLEE</sequence>
<evidence type="ECO:0008006" key="3">
    <source>
        <dbReference type="Google" id="ProtNLM"/>
    </source>
</evidence>
<organism evidence="1 2">
    <name type="scientific">Algivirga pacifica</name>
    <dbReference type="NCBI Taxonomy" id="1162670"/>
    <lineage>
        <taxon>Bacteria</taxon>
        <taxon>Pseudomonadati</taxon>
        <taxon>Bacteroidota</taxon>
        <taxon>Cytophagia</taxon>
        <taxon>Cytophagales</taxon>
        <taxon>Flammeovirgaceae</taxon>
        <taxon>Algivirga</taxon>
    </lineage>
</organism>
<dbReference type="InterPro" id="IPR051199">
    <property type="entry name" value="LPS_LOS_Heptosyltrfase"/>
</dbReference>
<protein>
    <recommendedName>
        <fullName evidence="3">Glycosyltransferase family 9 protein</fullName>
    </recommendedName>
</protein>
<name>A0ABP9D693_9BACT</name>
<dbReference type="Gene3D" id="3.40.50.2000">
    <property type="entry name" value="Glycogen Phosphorylase B"/>
    <property type="match status" value="1"/>
</dbReference>
<reference evidence="2" key="1">
    <citation type="journal article" date="2019" name="Int. J. Syst. Evol. Microbiol.">
        <title>The Global Catalogue of Microorganisms (GCM) 10K type strain sequencing project: providing services to taxonomists for standard genome sequencing and annotation.</title>
        <authorList>
            <consortium name="The Broad Institute Genomics Platform"/>
            <consortium name="The Broad Institute Genome Sequencing Center for Infectious Disease"/>
            <person name="Wu L."/>
            <person name="Ma J."/>
        </authorList>
    </citation>
    <scope>NUCLEOTIDE SEQUENCE [LARGE SCALE GENOMIC DNA]</scope>
    <source>
        <strain evidence="2">JCM 18326</strain>
    </source>
</reference>
<gene>
    <name evidence="1" type="ORF">GCM10023331_14130</name>
</gene>
<proteinExistence type="predicted"/>
<comment type="caution">
    <text evidence="1">The sequence shown here is derived from an EMBL/GenBank/DDBJ whole genome shotgun (WGS) entry which is preliminary data.</text>
</comment>
<keyword evidence="2" id="KW-1185">Reference proteome</keyword>
<dbReference type="EMBL" id="BAABJX010000022">
    <property type="protein sequence ID" value="GAA4830040.1"/>
    <property type="molecule type" value="Genomic_DNA"/>
</dbReference>